<dbReference type="PROSITE" id="PS50949">
    <property type="entry name" value="HTH_GNTR"/>
    <property type="match status" value="1"/>
</dbReference>
<evidence type="ECO:0000313" key="8">
    <source>
        <dbReference type="Proteomes" id="UP000181790"/>
    </source>
</evidence>
<feature type="domain" description="HTH gntR-type" evidence="6">
    <location>
        <begin position="16"/>
        <end position="84"/>
    </location>
</feature>
<comment type="similarity">
    <text evidence="1">In the C-terminal section; belongs to the class-I pyridoxal-phosphate-dependent aminotransferase family.</text>
</comment>
<accession>A0A1S2VJR9</accession>
<dbReference type="SUPFAM" id="SSF46785">
    <property type="entry name" value="Winged helix' DNA-binding domain"/>
    <property type="match status" value="1"/>
</dbReference>
<keyword evidence="3" id="KW-0805">Transcription regulation</keyword>
<evidence type="ECO:0000256" key="4">
    <source>
        <dbReference type="ARBA" id="ARBA00023125"/>
    </source>
</evidence>
<evidence type="ECO:0000256" key="1">
    <source>
        <dbReference type="ARBA" id="ARBA00005384"/>
    </source>
</evidence>
<dbReference type="GO" id="GO:0003700">
    <property type="term" value="F:DNA-binding transcription factor activity"/>
    <property type="evidence" value="ECO:0007669"/>
    <property type="project" value="InterPro"/>
</dbReference>
<dbReference type="AlphaFoldDB" id="A0A1S2VJR9"/>
<dbReference type="InterPro" id="IPR000524">
    <property type="entry name" value="Tscrpt_reg_HTH_GntR"/>
</dbReference>
<keyword evidence="2" id="KW-0663">Pyridoxal phosphate</keyword>
<keyword evidence="4" id="KW-0238">DNA-binding</keyword>
<name>A0A1S2VJR9_9BACT</name>
<proteinExistence type="inferred from homology"/>
<dbReference type="Pfam" id="PF00392">
    <property type="entry name" value="GntR"/>
    <property type="match status" value="1"/>
</dbReference>
<dbReference type="InterPro" id="IPR015424">
    <property type="entry name" value="PyrdxlP-dep_Trfase"/>
</dbReference>
<dbReference type="PANTHER" id="PTHR46577:SF1">
    <property type="entry name" value="HTH-TYPE TRANSCRIPTIONAL REGULATORY PROTEIN GABR"/>
    <property type="match status" value="1"/>
</dbReference>
<dbReference type="OrthoDB" id="594134at2"/>
<dbReference type="InterPro" id="IPR004839">
    <property type="entry name" value="Aminotransferase_I/II_large"/>
</dbReference>
<comment type="caution">
    <text evidence="7">The sequence shown here is derived from an EMBL/GenBank/DDBJ whole genome shotgun (WGS) entry which is preliminary data.</text>
</comment>
<reference evidence="7 8" key="1">
    <citation type="submission" date="2016-10" db="EMBL/GenBank/DDBJ databases">
        <title>Arsenicibacter rosenii gen. nov., sp. nov., an efficient arsenic-methylating bacterium isolated from an arsenic-contaminated paddy soil.</title>
        <authorList>
            <person name="Huang K."/>
        </authorList>
    </citation>
    <scope>NUCLEOTIDE SEQUENCE [LARGE SCALE GENOMIC DNA]</scope>
    <source>
        <strain evidence="7 8">SM-1</strain>
    </source>
</reference>
<dbReference type="Gene3D" id="3.40.640.10">
    <property type="entry name" value="Type I PLP-dependent aspartate aminotransferase-like (Major domain)"/>
    <property type="match status" value="1"/>
</dbReference>
<dbReference type="GO" id="GO:0030170">
    <property type="term" value="F:pyridoxal phosphate binding"/>
    <property type="evidence" value="ECO:0007669"/>
    <property type="project" value="InterPro"/>
</dbReference>
<evidence type="ECO:0000259" key="6">
    <source>
        <dbReference type="PROSITE" id="PS50949"/>
    </source>
</evidence>
<dbReference type="EMBL" id="MORL01000005">
    <property type="protein sequence ID" value="OIN59027.1"/>
    <property type="molecule type" value="Genomic_DNA"/>
</dbReference>
<dbReference type="InterPro" id="IPR051446">
    <property type="entry name" value="HTH_trans_reg/aminotransferase"/>
</dbReference>
<gene>
    <name evidence="7" type="ORF">BLX24_12515</name>
</gene>
<dbReference type="InterPro" id="IPR036390">
    <property type="entry name" value="WH_DNA-bd_sf"/>
</dbReference>
<dbReference type="Gene3D" id="1.10.10.10">
    <property type="entry name" value="Winged helix-like DNA-binding domain superfamily/Winged helix DNA-binding domain"/>
    <property type="match status" value="1"/>
</dbReference>
<dbReference type="GO" id="GO:0003677">
    <property type="term" value="F:DNA binding"/>
    <property type="evidence" value="ECO:0007669"/>
    <property type="project" value="UniProtKB-KW"/>
</dbReference>
<evidence type="ECO:0000256" key="5">
    <source>
        <dbReference type="ARBA" id="ARBA00023163"/>
    </source>
</evidence>
<dbReference type="SUPFAM" id="SSF53383">
    <property type="entry name" value="PLP-dependent transferases"/>
    <property type="match status" value="1"/>
</dbReference>
<dbReference type="SMART" id="SM00345">
    <property type="entry name" value="HTH_GNTR"/>
    <property type="match status" value="1"/>
</dbReference>
<organism evidence="7 8">
    <name type="scientific">Arsenicibacter rosenii</name>
    <dbReference type="NCBI Taxonomy" id="1750698"/>
    <lineage>
        <taxon>Bacteria</taxon>
        <taxon>Pseudomonadati</taxon>
        <taxon>Bacteroidota</taxon>
        <taxon>Cytophagia</taxon>
        <taxon>Cytophagales</taxon>
        <taxon>Spirosomataceae</taxon>
        <taxon>Arsenicibacter</taxon>
    </lineage>
</organism>
<protein>
    <submittedName>
        <fullName evidence="7">GntR family transcriptional regulator</fullName>
    </submittedName>
</protein>
<evidence type="ECO:0000256" key="2">
    <source>
        <dbReference type="ARBA" id="ARBA00022898"/>
    </source>
</evidence>
<dbReference type="Proteomes" id="UP000181790">
    <property type="component" value="Unassembled WGS sequence"/>
</dbReference>
<keyword evidence="5" id="KW-0804">Transcription</keyword>
<dbReference type="CDD" id="cd07377">
    <property type="entry name" value="WHTH_GntR"/>
    <property type="match status" value="1"/>
</dbReference>
<dbReference type="InterPro" id="IPR015421">
    <property type="entry name" value="PyrdxlP-dep_Trfase_major"/>
</dbReference>
<dbReference type="PANTHER" id="PTHR46577">
    <property type="entry name" value="HTH-TYPE TRANSCRIPTIONAL REGULATORY PROTEIN GABR"/>
    <property type="match status" value="1"/>
</dbReference>
<dbReference type="InterPro" id="IPR036388">
    <property type="entry name" value="WH-like_DNA-bd_sf"/>
</dbReference>
<evidence type="ECO:0000256" key="3">
    <source>
        <dbReference type="ARBA" id="ARBA00023015"/>
    </source>
</evidence>
<sequence>MLPYKTLIPLDRQSATLITTQIANTLIRLIRQGILPANTKLPGSRAMAGLLGVHRKTVITAFDELTAQGWLVQQPARGTFVSSELPDIAPRQLTGTPASAGLATTTGYSFRIREQLTLPVLKNTNMLMFDDGFPDVRLAPTAQLARNYRNVLQRSFQQRLLGYADTNGDLFFRQQLAHYLHDSRGIPASPEHIFTTRGSVMAIYLLAQILLQPNDIVVVGKPNYRSANLIFAERGATLIHLPVDTHGLDIDALEAQCRQQPVRMVFVTPHHHHPTTVTLSAERRIRLLQLAEHYGFVVLEDDYDYDFHYASSPILPLASADAAGMVVYIGSFTKSIAPAFRVGYVVAPPNLIEALGYYRRIIDRQGDTVLEQAIAEMLAEGDIQRHLKKAQKIYQQRRDVFCGLLRDRLGDAVSFTIPDGGMAVWTRFNDRIDLTALAAACHKQGLIIGNGRFYQPDEPVVHHTRLGFASSTPEEMEQGTHIIQKVLATLVP</sequence>
<dbReference type="Pfam" id="PF00155">
    <property type="entry name" value="Aminotran_1_2"/>
    <property type="match status" value="1"/>
</dbReference>
<dbReference type="RefSeq" id="WP_071503477.1">
    <property type="nucleotide sequence ID" value="NZ_MORL01000005.1"/>
</dbReference>
<dbReference type="CDD" id="cd00609">
    <property type="entry name" value="AAT_like"/>
    <property type="match status" value="1"/>
</dbReference>
<evidence type="ECO:0000313" key="7">
    <source>
        <dbReference type="EMBL" id="OIN59027.1"/>
    </source>
</evidence>
<keyword evidence="8" id="KW-1185">Reference proteome</keyword>